<name>A0A6A6UC94_9PEZI</name>
<gene>
    <name evidence="1" type="ORF">BT63DRAFT_247405</name>
</gene>
<accession>A0A6A6UC94</accession>
<dbReference type="AlphaFoldDB" id="A0A6A6UC94"/>
<dbReference type="Proteomes" id="UP000799302">
    <property type="component" value="Unassembled WGS sequence"/>
</dbReference>
<protein>
    <submittedName>
        <fullName evidence="1">Uncharacterized protein</fullName>
    </submittedName>
</protein>
<proteinExistence type="predicted"/>
<reference evidence="1" key="1">
    <citation type="journal article" date="2020" name="Stud. Mycol.">
        <title>101 Dothideomycetes genomes: a test case for predicting lifestyles and emergence of pathogens.</title>
        <authorList>
            <person name="Haridas S."/>
            <person name="Albert R."/>
            <person name="Binder M."/>
            <person name="Bloem J."/>
            <person name="Labutti K."/>
            <person name="Salamov A."/>
            <person name="Andreopoulos B."/>
            <person name="Baker S."/>
            <person name="Barry K."/>
            <person name="Bills G."/>
            <person name="Bluhm B."/>
            <person name="Cannon C."/>
            <person name="Castanera R."/>
            <person name="Culley D."/>
            <person name="Daum C."/>
            <person name="Ezra D."/>
            <person name="Gonzalez J."/>
            <person name="Henrissat B."/>
            <person name="Kuo A."/>
            <person name="Liang C."/>
            <person name="Lipzen A."/>
            <person name="Lutzoni F."/>
            <person name="Magnuson J."/>
            <person name="Mondo S."/>
            <person name="Nolan M."/>
            <person name="Ohm R."/>
            <person name="Pangilinan J."/>
            <person name="Park H.-J."/>
            <person name="Ramirez L."/>
            <person name="Alfaro M."/>
            <person name="Sun H."/>
            <person name="Tritt A."/>
            <person name="Yoshinaga Y."/>
            <person name="Zwiers L.-H."/>
            <person name="Turgeon B."/>
            <person name="Goodwin S."/>
            <person name="Spatafora J."/>
            <person name="Crous P."/>
            <person name="Grigoriev I."/>
        </authorList>
    </citation>
    <scope>NUCLEOTIDE SEQUENCE</scope>
    <source>
        <strain evidence="1">CBS 115976</strain>
    </source>
</reference>
<evidence type="ECO:0000313" key="2">
    <source>
        <dbReference type="Proteomes" id="UP000799302"/>
    </source>
</evidence>
<sequence>MNSEQQTGEFEAPPPPYDISGARLTAVGPGTWAREMPVPTGTECSKREEMNLQTCPYLSLPRHNPSGGGHAFAFETVLQEEQIQYQKRWFQQLHRAVNDRYIEQMQQQQLMGGRGCDCGLAGCAECSDHEMDPVSAPRSAQEQIEQIATLQEQLCALQERADGLREDEPDFSEEDEDPEISQAYAVADAYDEFFKDEDPYTDVPTSISAGNAAALPSQDYVMNATLTGPSSGQSPALHLQISGIGSGNSSRPIDATAPVVFPHASCMTFMNGRKRKFEWMEGQFHTKSPVKRSKLSDNLKADLDWFRLMDDYLTNLTRDTVGLPVSDPQVDWALQRNYTLWIEHFQMVQRTVENEQFKADTSNNASAAMVLTARDLENIRYAKSRRGSPVHVHAIMPLVCKKKKKRFLKRKKEYLLVGDAERLKQLAGTLEYTTRRRAGKNGLLSARIGRHLG</sequence>
<organism evidence="1 2">
    <name type="scientific">Microthyrium microscopicum</name>
    <dbReference type="NCBI Taxonomy" id="703497"/>
    <lineage>
        <taxon>Eukaryota</taxon>
        <taxon>Fungi</taxon>
        <taxon>Dikarya</taxon>
        <taxon>Ascomycota</taxon>
        <taxon>Pezizomycotina</taxon>
        <taxon>Dothideomycetes</taxon>
        <taxon>Dothideomycetes incertae sedis</taxon>
        <taxon>Microthyriales</taxon>
        <taxon>Microthyriaceae</taxon>
        <taxon>Microthyrium</taxon>
    </lineage>
</organism>
<dbReference type="EMBL" id="MU004235">
    <property type="protein sequence ID" value="KAF2668983.1"/>
    <property type="molecule type" value="Genomic_DNA"/>
</dbReference>
<evidence type="ECO:0000313" key="1">
    <source>
        <dbReference type="EMBL" id="KAF2668983.1"/>
    </source>
</evidence>
<keyword evidence="2" id="KW-1185">Reference proteome</keyword>